<dbReference type="PANTHER" id="PTHR43081:SF19">
    <property type="entry name" value="PH-SENSITIVE ADENYLATE CYCLASE RV1264"/>
    <property type="match status" value="1"/>
</dbReference>
<protein>
    <recommendedName>
        <fullName evidence="1">Guanylate cyclase domain-containing protein</fullName>
    </recommendedName>
</protein>
<dbReference type="Pfam" id="PF14559">
    <property type="entry name" value="TPR_19"/>
    <property type="match status" value="1"/>
</dbReference>
<gene>
    <name evidence="2" type="ORF">H9Q16_05785</name>
</gene>
<dbReference type="PANTHER" id="PTHR43081">
    <property type="entry name" value="ADENYLATE CYCLASE, TERMINAL-DIFFERENTIATION SPECIFIC-RELATED"/>
    <property type="match status" value="1"/>
</dbReference>
<dbReference type="Gene3D" id="1.25.40.10">
    <property type="entry name" value="Tetratricopeptide repeat domain"/>
    <property type="match status" value="1"/>
</dbReference>
<dbReference type="InterPro" id="IPR011990">
    <property type="entry name" value="TPR-like_helical_dom_sf"/>
</dbReference>
<dbReference type="PROSITE" id="PS50125">
    <property type="entry name" value="GUANYLATE_CYCLASE_2"/>
    <property type="match status" value="1"/>
</dbReference>
<dbReference type="GO" id="GO:0004016">
    <property type="term" value="F:adenylate cyclase activity"/>
    <property type="evidence" value="ECO:0007669"/>
    <property type="project" value="UniProtKB-ARBA"/>
</dbReference>
<dbReference type="InterPro" id="IPR050697">
    <property type="entry name" value="Adenylyl/Guanylyl_Cyclase_3/4"/>
</dbReference>
<name>A0A927D1R2_9RHOB</name>
<dbReference type="InterPro" id="IPR001054">
    <property type="entry name" value="A/G_cyclase"/>
</dbReference>
<evidence type="ECO:0000259" key="1">
    <source>
        <dbReference type="PROSITE" id="PS50125"/>
    </source>
</evidence>
<dbReference type="Pfam" id="PF00211">
    <property type="entry name" value="Guanylate_cyc"/>
    <property type="match status" value="1"/>
</dbReference>
<dbReference type="InterPro" id="IPR029787">
    <property type="entry name" value="Nucleotide_cyclase"/>
</dbReference>
<reference evidence="2" key="1">
    <citation type="submission" date="2020-08" db="EMBL/GenBank/DDBJ databases">
        <title>Sulfitobacter aestuariivivens sp. nov., isolated from a tidal flat.</title>
        <authorList>
            <person name="Park S."/>
            <person name="Yoon J.-H."/>
        </authorList>
    </citation>
    <scope>NUCLEOTIDE SEQUENCE</scope>
    <source>
        <strain evidence="2">TSTF-M16</strain>
    </source>
</reference>
<dbReference type="SUPFAM" id="SSF48452">
    <property type="entry name" value="TPR-like"/>
    <property type="match status" value="2"/>
</dbReference>
<dbReference type="SUPFAM" id="SSF55073">
    <property type="entry name" value="Nucleotide cyclase"/>
    <property type="match status" value="1"/>
</dbReference>
<dbReference type="AlphaFoldDB" id="A0A927D1R2"/>
<keyword evidence="3" id="KW-1185">Reference proteome</keyword>
<proteinExistence type="predicted"/>
<accession>A0A927D1R2</accession>
<dbReference type="CDD" id="cd07302">
    <property type="entry name" value="CHD"/>
    <property type="match status" value="1"/>
</dbReference>
<evidence type="ECO:0000313" key="3">
    <source>
        <dbReference type="Proteomes" id="UP000635142"/>
    </source>
</evidence>
<evidence type="ECO:0000313" key="2">
    <source>
        <dbReference type="EMBL" id="MBD3663424.1"/>
    </source>
</evidence>
<dbReference type="Gene3D" id="3.30.70.1230">
    <property type="entry name" value="Nucleotide cyclase"/>
    <property type="match status" value="1"/>
</dbReference>
<dbReference type="GO" id="GO:0006171">
    <property type="term" value="P:cAMP biosynthetic process"/>
    <property type="evidence" value="ECO:0007669"/>
    <property type="project" value="TreeGrafter"/>
</dbReference>
<dbReference type="RefSeq" id="WP_191074392.1">
    <property type="nucleotide sequence ID" value="NZ_JACTAG010000001.1"/>
</dbReference>
<organism evidence="2 3">
    <name type="scientific">Sulfitobacter aestuariivivens</name>
    <dbReference type="NCBI Taxonomy" id="2766981"/>
    <lineage>
        <taxon>Bacteria</taxon>
        <taxon>Pseudomonadati</taxon>
        <taxon>Pseudomonadota</taxon>
        <taxon>Alphaproteobacteria</taxon>
        <taxon>Rhodobacterales</taxon>
        <taxon>Roseobacteraceae</taxon>
        <taxon>Sulfitobacter</taxon>
    </lineage>
</organism>
<sequence length="556" mass="60354">MEQTLVAVMAVDVVGYSRMMGADATGTIASLGRIRQEVFAPVVAGYRGRIVKNMGDGWIVTFASATEAATCAMRLQDKMVLERDIQIRIGVHLGDVTVMDEDVFGDGVNVAARLEAAINPGGLSLSDAVYGVLDGTLQPAFDDAGTIDLKNITRPVRIWTRGGAIGGAALNQRQRSGFPHLAIVPAACHPESDDARDLADGLTHDLESFLGGTRGLMATIQAQPDGASYALHARLRIKGDRMRLDVHLKDRKEQRLWRGKYDGRMDDAFDWQDRTSADIADRIYALIIERELGRVNALAPQDRTWRDWVLRATSSSFADRASLARAVEDLRHAIALSPTSSLPYEVFLALSATAGSQGFTDLLADIQPEMPQAFEKAEELGGAASSSRVIRAYGAYVRDGDVAKARADIATFMRDMPFDPNALICAGFIYQFTGQPTQGLACFDRFLSFARFNNLAVAAISGKGSCLIQLGRFEEGLDFSEQAIAAVPGYTAAHRWRIAALAQLGRDAEARAALEEHRAILPDATIASVRSGSRYVDTPGTEYYFEGLRRAGMPES</sequence>
<feature type="domain" description="Guanylate cyclase" evidence="1">
    <location>
        <begin position="7"/>
        <end position="115"/>
    </location>
</feature>
<dbReference type="Proteomes" id="UP000635142">
    <property type="component" value="Unassembled WGS sequence"/>
</dbReference>
<dbReference type="GO" id="GO:0035556">
    <property type="term" value="P:intracellular signal transduction"/>
    <property type="evidence" value="ECO:0007669"/>
    <property type="project" value="InterPro"/>
</dbReference>
<comment type="caution">
    <text evidence="2">The sequence shown here is derived from an EMBL/GenBank/DDBJ whole genome shotgun (WGS) entry which is preliminary data.</text>
</comment>
<dbReference type="EMBL" id="JACTAG010000001">
    <property type="protein sequence ID" value="MBD3663424.1"/>
    <property type="molecule type" value="Genomic_DNA"/>
</dbReference>